<feature type="domain" description="UNC-45/Cro1/She4 central" evidence="4">
    <location>
        <begin position="103"/>
        <end position="255"/>
    </location>
</feature>
<dbReference type="InterPro" id="IPR016024">
    <property type="entry name" value="ARM-type_fold"/>
</dbReference>
<comment type="caution">
    <text evidence="5">The sequence shown here is derived from an EMBL/GenBank/DDBJ whole genome shotgun (WGS) entry which is preliminary data.</text>
</comment>
<evidence type="ECO:0000256" key="3">
    <source>
        <dbReference type="SAM" id="MobiDB-lite"/>
    </source>
</evidence>
<evidence type="ECO:0000256" key="2">
    <source>
        <dbReference type="ARBA" id="ARBA00022490"/>
    </source>
</evidence>
<evidence type="ECO:0000313" key="6">
    <source>
        <dbReference type="Proteomes" id="UP001303889"/>
    </source>
</evidence>
<comment type="subcellular location">
    <subcellularLocation>
        <location evidence="1">Cytoplasm</location>
    </subcellularLocation>
</comment>
<keyword evidence="6" id="KW-1185">Reference proteome</keyword>
<dbReference type="GO" id="GO:0051879">
    <property type="term" value="F:Hsp90 protein binding"/>
    <property type="evidence" value="ECO:0007669"/>
    <property type="project" value="TreeGrafter"/>
</dbReference>
<dbReference type="PANTHER" id="PTHR45994">
    <property type="entry name" value="FI21225P1"/>
    <property type="match status" value="1"/>
</dbReference>
<protein>
    <recommendedName>
        <fullName evidence="4">UNC-45/Cro1/She4 central domain-containing protein</fullName>
    </recommendedName>
</protein>
<evidence type="ECO:0000259" key="4">
    <source>
        <dbReference type="Pfam" id="PF11701"/>
    </source>
</evidence>
<dbReference type="GO" id="GO:0005737">
    <property type="term" value="C:cytoplasm"/>
    <property type="evidence" value="ECO:0007669"/>
    <property type="project" value="UniProtKB-SubCell"/>
</dbReference>
<dbReference type="Proteomes" id="UP001303889">
    <property type="component" value="Unassembled WGS sequence"/>
</dbReference>
<organism evidence="5 6">
    <name type="scientific">Staphylotrichum tortipilum</name>
    <dbReference type="NCBI Taxonomy" id="2831512"/>
    <lineage>
        <taxon>Eukaryota</taxon>
        <taxon>Fungi</taxon>
        <taxon>Dikarya</taxon>
        <taxon>Ascomycota</taxon>
        <taxon>Pezizomycotina</taxon>
        <taxon>Sordariomycetes</taxon>
        <taxon>Sordariomycetidae</taxon>
        <taxon>Sordariales</taxon>
        <taxon>Chaetomiaceae</taxon>
        <taxon>Staphylotrichum</taxon>
    </lineage>
</organism>
<dbReference type="InterPro" id="IPR011989">
    <property type="entry name" value="ARM-like"/>
</dbReference>
<dbReference type="AlphaFoldDB" id="A0AAN6MT06"/>
<feature type="compositionally biased region" description="Basic and acidic residues" evidence="3">
    <location>
        <begin position="61"/>
        <end position="71"/>
    </location>
</feature>
<feature type="region of interest" description="Disordered" evidence="3">
    <location>
        <begin position="1"/>
        <end position="71"/>
    </location>
</feature>
<dbReference type="SUPFAM" id="SSF48371">
    <property type="entry name" value="ARM repeat"/>
    <property type="match status" value="1"/>
</dbReference>
<evidence type="ECO:0000313" key="5">
    <source>
        <dbReference type="EMBL" id="KAK3906105.1"/>
    </source>
</evidence>
<dbReference type="Gene3D" id="1.25.10.10">
    <property type="entry name" value="Leucine-rich Repeat Variant"/>
    <property type="match status" value="1"/>
</dbReference>
<evidence type="ECO:0000256" key="1">
    <source>
        <dbReference type="ARBA" id="ARBA00004496"/>
    </source>
</evidence>
<dbReference type="EMBL" id="MU855336">
    <property type="protein sequence ID" value="KAK3906105.1"/>
    <property type="molecule type" value="Genomic_DNA"/>
</dbReference>
<name>A0AAN6MT06_9PEZI</name>
<reference evidence="5" key="1">
    <citation type="journal article" date="2023" name="Mol. Phylogenet. Evol.">
        <title>Genome-scale phylogeny and comparative genomics of the fungal order Sordariales.</title>
        <authorList>
            <person name="Hensen N."/>
            <person name="Bonometti L."/>
            <person name="Westerberg I."/>
            <person name="Brannstrom I.O."/>
            <person name="Guillou S."/>
            <person name="Cros-Aarteil S."/>
            <person name="Calhoun S."/>
            <person name="Haridas S."/>
            <person name="Kuo A."/>
            <person name="Mondo S."/>
            <person name="Pangilinan J."/>
            <person name="Riley R."/>
            <person name="LaButti K."/>
            <person name="Andreopoulos B."/>
            <person name="Lipzen A."/>
            <person name="Chen C."/>
            <person name="Yan M."/>
            <person name="Daum C."/>
            <person name="Ng V."/>
            <person name="Clum A."/>
            <person name="Steindorff A."/>
            <person name="Ohm R.A."/>
            <person name="Martin F."/>
            <person name="Silar P."/>
            <person name="Natvig D.O."/>
            <person name="Lalanne C."/>
            <person name="Gautier V."/>
            <person name="Ament-Velasquez S.L."/>
            <person name="Kruys A."/>
            <person name="Hutchinson M.I."/>
            <person name="Powell A.J."/>
            <person name="Barry K."/>
            <person name="Miller A.N."/>
            <person name="Grigoriev I.V."/>
            <person name="Debuchy R."/>
            <person name="Gladieux P."/>
            <person name="Hiltunen Thoren M."/>
            <person name="Johannesson H."/>
        </authorList>
    </citation>
    <scope>NUCLEOTIDE SEQUENCE</scope>
    <source>
        <strain evidence="5">CBS 103.79</strain>
    </source>
</reference>
<dbReference type="PANTHER" id="PTHR45994:SF1">
    <property type="entry name" value="FI21225P1"/>
    <property type="match status" value="1"/>
</dbReference>
<reference evidence="5" key="2">
    <citation type="submission" date="2023-05" db="EMBL/GenBank/DDBJ databases">
        <authorList>
            <consortium name="Lawrence Berkeley National Laboratory"/>
            <person name="Steindorff A."/>
            <person name="Hensen N."/>
            <person name="Bonometti L."/>
            <person name="Westerberg I."/>
            <person name="Brannstrom I.O."/>
            <person name="Guillou S."/>
            <person name="Cros-Aarteil S."/>
            <person name="Calhoun S."/>
            <person name="Haridas S."/>
            <person name="Kuo A."/>
            <person name="Mondo S."/>
            <person name="Pangilinan J."/>
            <person name="Riley R."/>
            <person name="Labutti K."/>
            <person name="Andreopoulos B."/>
            <person name="Lipzen A."/>
            <person name="Chen C."/>
            <person name="Yanf M."/>
            <person name="Daum C."/>
            <person name="Ng V."/>
            <person name="Clum A."/>
            <person name="Ohm R."/>
            <person name="Martin F."/>
            <person name="Silar P."/>
            <person name="Natvig D."/>
            <person name="Lalanne C."/>
            <person name="Gautier V."/>
            <person name="Ament-Velasquez S.L."/>
            <person name="Kruys A."/>
            <person name="Hutchinson M.I."/>
            <person name="Powell A.J."/>
            <person name="Barry K."/>
            <person name="Miller A.N."/>
            <person name="Grigoriev I.V."/>
            <person name="Debuchy R."/>
            <person name="Gladieux P."/>
            <person name="Thoren M.H."/>
            <person name="Johannesson H."/>
        </authorList>
    </citation>
    <scope>NUCLEOTIDE SEQUENCE</scope>
    <source>
        <strain evidence="5">CBS 103.79</strain>
    </source>
</reference>
<gene>
    <name evidence="5" type="ORF">C8A05DRAFT_41044</name>
</gene>
<proteinExistence type="predicted"/>
<accession>A0AAN6MT06</accession>
<keyword evidence="2" id="KW-0963">Cytoplasm</keyword>
<dbReference type="Pfam" id="PF11701">
    <property type="entry name" value="UNC45-central"/>
    <property type="match status" value="1"/>
</dbReference>
<sequence>MDAPSINTGADLHGPRPRKRQAAPAPSSERQEQAKQLLDALIAAAKEDDTSKADSAPTPGEDAKSPKEDETVTKLHELTKLFAGDAALVKSGEATVTKVVGDDGFDTIVRLLDMRQPESIRAHAIACASAFFSAAGEGGKDMLACFLWDRRNHGGSDDYVIAFSAAAALFPVVPEFAEEAFLAQVGTAELGALMTRERSADMVGLSCLEMLDAALIRDVCVKAELAEPSSHAEPVETTPRSRRAEYLASVILMKTREPDPVPQPGTSIDDLSKKFIKMLVDDTENVQLFVEGLAFASMQSKVKEELAHDKASLTRLVKILETAPPKSPLVYGALSIFAHLTRYRPAETEEQKRIKQLKAYAAAAGKLQPDPLNDDTHVTERCKLVFAAGLTPVLITRCKSSSVAALTLIISIVSSLSVPPPLRGPLAQQGAVRLLLAAWSGLPEQSHPTPRRTAAQALARILISTDPSLVFRQTPQLAAIRPLASIIPPDPDAETRDLLPTFEALLALTNLASTTDETRAAIVRAAWDDVEEQLFSSNTRVATAAAELVCNIVQNPEEAHALFGDGSPKAATRIKIMLALADAEDEKTRSAAGGALASLVGLGGVVKGVLDQPNGVRTVLGMCRDDSEGLRHRGAVVVGTMVSHEGEVGKEARERLVKGGAVEALTECAKKSRSGEVVQAVVQALEVVLGGGEG</sequence>
<dbReference type="InterPro" id="IPR024660">
    <property type="entry name" value="UCS_central_dom"/>
</dbReference>